<feature type="domain" description="DUF5672" evidence="1">
    <location>
        <begin position="62"/>
        <end position="252"/>
    </location>
</feature>
<dbReference type="EMBL" id="BMDJ01000010">
    <property type="protein sequence ID" value="GGI28213.1"/>
    <property type="molecule type" value="Genomic_DNA"/>
</dbReference>
<reference evidence="3" key="1">
    <citation type="journal article" date="2019" name="Int. J. Syst. Evol. Microbiol.">
        <title>The Global Catalogue of Microorganisms (GCM) 10K type strain sequencing project: providing services to taxonomists for standard genome sequencing and annotation.</title>
        <authorList>
            <consortium name="The Broad Institute Genomics Platform"/>
            <consortium name="The Broad Institute Genome Sequencing Center for Infectious Disease"/>
            <person name="Wu L."/>
            <person name="Ma J."/>
        </authorList>
    </citation>
    <scope>NUCLEOTIDE SEQUENCE [LARGE SCALE GENOMIC DNA]</scope>
    <source>
        <strain evidence="3">CCM 8939</strain>
    </source>
</reference>
<protein>
    <recommendedName>
        <fullName evidence="1">DUF5672 domain-containing protein</fullName>
    </recommendedName>
</protein>
<evidence type="ECO:0000313" key="3">
    <source>
        <dbReference type="Proteomes" id="UP000645390"/>
    </source>
</evidence>
<name>A0ABQ2BKD4_9SPHI</name>
<dbReference type="Proteomes" id="UP000645390">
    <property type="component" value="Unassembled WGS sequence"/>
</dbReference>
<comment type="caution">
    <text evidence="2">The sequence shown here is derived from an EMBL/GenBank/DDBJ whole genome shotgun (WGS) entry which is preliminary data.</text>
</comment>
<sequence>MIDDYKVCIVIPIYRLDISEFEQISMHQCFKVLGNYPIYFVIPKRLETSIKSHEYIREGKANYKTFDDDFFVDIMAYNRLLKFTGFYKAFLDYGFMLIHQLDAFVFKDELHYWCDKGNDTIGAPLFEGLIDAKSNSPIVGQGNGGFCLRNVRHCYDIVKQFKKLKFKRTFEDSNRPFHINFYRYIKHQLIYIYSGYPFQPIINEDLFWAEVIPSNFHDFKVPTVKDAMKFSFEVNPDVLFEMNHHELPFGCHAWWKYNLAFWIPYINKFGYNIKVD</sequence>
<proteinExistence type="predicted"/>
<evidence type="ECO:0000313" key="2">
    <source>
        <dbReference type="EMBL" id="GGI28213.1"/>
    </source>
</evidence>
<keyword evidence="3" id="KW-1185">Reference proteome</keyword>
<organism evidence="2 3">
    <name type="scientific">Pedobacter mendelii</name>
    <dbReference type="NCBI Taxonomy" id="1908240"/>
    <lineage>
        <taxon>Bacteria</taxon>
        <taxon>Pseudomonadati</taxon>
        <taxon>Bacteroidota</taxon>
        <taxon>Sphingobacteriia</taxon>
        <taxon>Sphingobacteriales</taxon>
        <taxon>Sphingobacteriaceae</taxon>
        <taxon>Pedobacter</taxon>
    </lineage>
</organism>
<dbReference type="Pfam" id="PF18922">
    <property type="entry name" value="DUF5672"/>
    <property type="match status" value="1"/>
</dbReference>
<evidence type="ECO:0000259" key="1">
    <source>
        <dbReference type="Pfam" id="PF18922"/>
    </source>
</evidence>
<dbReference type="InterPro" id="IPR043729">
    <property type="entry name" value="DUF5672"/>
</dbReference>
<gene>
    <name evidence="2" type="ORF">GCM10008119_31520</name>
</gene>
<accession>A0ABQ2BKD4</accession>